<comment type="similarity">
    <text evidence="4">Belongs to the BamB family.</text>
</comment>
<dbReference type="GO" id="GO:0009279">
    <property type="term" value="C:cell outer membrane"/>
    <property type="evidence" value="ECO:0007669"/>
    <property type="project" value="UniProtKB-SubCell"/>
</dbReference>
<sequence length="377" mass="39829">MNRAVAMLLALAMLSACASRSVREPPAPLPELKPELRVSELWTVDVGASAGTALRITPALEDGAVYMAAAEGRVSAHAADSGKELWEVDLEARISGATGVGEGLVLVGSRQGEVIALQRENGNRAWSARVSSEVLAAPAAAAGIVVVQTVDGKVFGLAAADGKRAWVYERTEPALTLRGTATPAIVNDVVLTGFASGRIAALRLQDGKLLWEVPVTQPRGRNEIERLVDVDASPLVLGETIYAASYQGKLVALNPRGGAVAWSRDVSTYRALATDGRNIYVTDDRGHVLAFDARSGASVWKQDQLRGREPSAPVVQGDYLLVGDFEGYVHWLAREDGRLLARHRVDGAVRAPAVATGDTIFVAGLSGTLSALRLLSN</sequence>
<dbReference type="GO" id="GO:0051205">
    <property type="term" value="P:protein insertion into membrane"/>
    <property type="evidence" value="ECO:0007669"/>
    <property type="project" value="UniProtKB-UniRule"/>
</dbReference>
<evidence type="ECO:0000259" key="6">
    <source>
        <dbReference type="Pfam" id="PF13360"/>
    </source>
</evidence>
<evidence type="ECO:0000313" key="8">
    <source>
        <dbReference type="Proteomes" id="UP000218899"/>
    </source>
</evidence>
<proteinExistence type="inferred from homology"/>
<dbReference type="PANTHER" id="PTHR34512:SF30">
    <property type="entry name" value="OUTER MEMBRANE PROTEIN ASSEMBLY FACTOR BAMB"/>
    <property type="match status" value="1"/>
</dbReference>
<dbReference type="Proteomes" id="UP000218899">
    <property type="component" value="Chromosome"/>
</dbReference>
<protein>
    <recommendedName>
        <fullName evidence="4">Outer membrane protein assembly factor BamB</fullName>
    </recommendedName>
</protein>
<dbReference type="Pfam" id="PF13360">
    <property type="entry name" value="PQQ_2"/>
    <property type="match status" value="1"/>
</dbReference>
<dbReference type="InterPro" id="IPR011047">
    <property type="entry name" value="Quinoprotein_ADH-like_sf"/>
</dbReference>
<evidence type="ECO:0000256" key="4">
    <source>
        <dbReference type="HAMAP-Rule" id="MF_00923"/>
    </source>
</evidence>
<dbReference type="Gene3D" id="2.130.10.10">
    <property type="entry name" value="YVTN repeat-like/Quinoprotein amine dehydrogenase"/>
    <property type="match status" value="1"/>
</dbReference>
<keyword evidence="4" id="KW-0564">Palmitate</keyword>
<dbReference type="GO" id="GO:0043165">
    <property type="term" value="P:Gram-negative-bacterium-type cell outer membrane assembly"/>
    <property type="evidence" value="ECO:0007669"/>
    <property type="project" value="UniProtKB-UniRule"/>
</dbReference>
<gene>
    <name evidence="4" type="primary">bamB</name>
    <name evidence="7" type="ORF">SVA_1587</name>
</gene>
<dbReference type="HAMAP" id="MF_00923">
    <property type="entry name" value="OM_assembly_BamB"/>
    <property type="match status" value="1"/>
</dbReference>
<evidence type="ECO:0000256" key="3">
    <source>
        <dbReference type="ARBA" id="ARBA00023237"/>
    </source>
</evidence>
<keyword evidence="8" id="KW-1185">Reference proteome</keyword>
<evidence type="ECO:0000256" key="5">
    <source>
        <dbReference type="SAM" id="SignalP"/>
    </source>
</evidence>
<dbReference type="PROSITE" id="PS51257">
    <property type="entry name" value="PROKAR_LIPOPROTEIN"/>
    <property type="match status" value="1"/>
</dbReference>
<evidence type="ECO:0000256" key="2">
    <source>
        <dbReference type="ARBA" id="ARBA00023136"/>
    </source>
</evidence>
<comment type="subcellular location">
    <subcellularLocation>
        <location evidence="4">Cell outer membrane</location>
        <topology evidence="4">Lipid-anchor</topology>
    </subcellularLocation>
</comment>
<dbReference type="NCBIfam" id="TIGR03300">
    <property type="entry name" value="assembly_YfgL"/>
    <property type="match status" value="1"/>
</dbReference>
<keyword evidence="2 4" id="KW-0472">Membrane</keyword>
<accession>A0A1B4V3L1</accession>
<keyword evidence="1 4" id="KW-0732">Signal</keyword>
<dbReference type="InterPro" id="IPR002372">
    <property type="entry name" value="PQQ_rpt_dom"/>
</dbReference>
<dbReference type="EMBL" id="AP014936">
    <property type="protein sequence ID" value="BAU48149.1"/>
    <property type="molecule type" value="Genomic_DNA"/>
</dbReference>
<dbReference type="AlphaFoldDB" id="A0A1B4V3L1"/>
<dbReference type="PANTHER" id="PTHR34512">
    <property type="entry name" value="CELL SURFACE PROTEIN"/>
    <property type="match status" value="1"/>
</dbReference>
<dbReference type="InterPro" id="IPR015943">
    <property type="entry name" value="WD40/YVTN_repeat-like_dom_sf"/>
</dbReference>
<dbReference type="OrthoDB" id="5173551at2"/>
<comment type="function">
    <text evidence="4">Part of the outer membrane protein assembly complex, which is involved in assembly and insertion of beta-barrel proteins into the outer membrane.</text>
</comment>
<reference evidence="7 8" key="1">
    <citation type="submission" date="2015-08" db="EMBL/GenBank/DDBJ databases">
        <title>Complete genome sequence of Sulfurifustis variabilis.</title>
        <authorList>
            <person name="Miura A."/>
            <person name="Kojima H."/>
            <person name="Fukui M."/>
        </authorList>
    </citation>
    <scope>NUCLEOTIDE SEQUENCE [LARGE SCALE GENOMIC DNA]</scope>
    <source>
        <strain evidence="8">skN76</strain>
    </source>
</reference>
<dbReference type="InterPro" id="IPR018391">
    <property type="entry name" value="PQQ_b-propeller_rpt"/>
</dbReference>
<dbReference type="KEGG" id="sva:SVA_1587"/>
<evidence type="ECO:0000256" key="1">
    <source>
        <dbReference type="ARBA" id="ARBA00022729"/>
    </source>
</evidence>
<dbReference type="SMART" id="SM00564">
    <property type="entry name" value="PQQ"/>
    <property type="match status" value="7"/>
</dbReference>
<organism evidence="7 8">
    <name type="scientific">Sulfurifustis variabilis</name>
    <dbReference type="NCBI Taxonomy" id="1675686"/>
    <lineage>
        <taxon>Bacteria</taxon>
        <taxon>Pseudomonadati</taxon>
        <taxon>Pseudomonadota</taxon>
        <taxon>Gammaproteobacteria</taxon>
        <taxon>Acidiferrobacterales</taxon>
        <taxon>Acidiferrobacteraceae</taxon>
        <taxon>Sulfurifustis</taxon>
    </lineage>
</organism>
<feature type="chain" id="PRO_5009003928" description="Outer membrane protein assembly factor BamB" evidence="5">
    <location>
        <begin position="19"/>
        <end position="377"/>
    </location>
</feature>
<dbReference type="RefSeq" id="WP_096460691.1">
    <property type="nucleotide sequence ID" value="NZ_AP014936.1"/>
</dbReference>
<keyword evidence="3 4" id="KW-0998">Cell outer membrane</keyword>
<comment type="subunit">
    <text evidence="4">Part of the Bam complex.</text>
</comment>
<evidence type="ECO:0000313" key="7">
    <source>
        <dbReference type="EMBL" id="BAU48149.1"/>
    </source>
</evidence>
<dbReference type="SUPFAM" id="SSF50998">
    <property type="entry name" value="Quinoprotein alcohol dehydrogenase-like"/>
    <property type="match status" value="1"/>
</dbReference>
<keyword evidence="4" id="KW-0449">Lipoprotein</keyword>
<feature type="domain" description="Pyrrolo-quinoline quinone repeat" evidence="6">
    <location>
        <begin position="71"/>
        <end position="302"/>
    </location>
</feature>
<feature type="signal peptide" evidence="5">
    <location>
        <begin position="1"/>
        <end position="18"/>
    </location>
</feature>
<dbReference type="InterPro" id="IPR017687">
    <property type="entry name" value="BamB"/>
</dbReference>
<name>A0A1B4V3L1_9GAMM</name>